<organism evidence="4 5">
    <name type="scientific">Flexivirga aerilata</name>
    <dbReference type="NCBI Taxonomy" id="1656889"/>
    <lineage>
        <taxon>Bacteria</taxon>
        <taxon>Bacillati</taxon>
        <taxon>Actinomycetota</taxon>
        <taxon>Actinomycetes</taxon>
        <taxon>Micrococcales</taxon>
        <taxon>Dermacoccaceae</taxon>
        <taxon>Flexivirga</taxon>
    </lineage>
</organism>
<comment type="caution">
    <text evidence="4">The sequence shown here is derived from an EMBL/GenBank/DDBJ whole genome shotgun (WGS) entry which is preliminary data.</text>
</comment>
<dbReference type="EMBL" id="JABENB010000001">
    <property type="protein sequence ID" value="NNG38533.1"/>
    <property type="molecule type" value="Genomic_DNA"/>
</dbReference>
<evidence type="ECO:0000256" key="2">
    <source>
        <dbReference type="SAM" id="SignalP"/>
    </source>
</evidence>
<protein>
    <submittedName>
        <fullName evidence="4">ABC transporter substrate-binding protein</fullName>
    </submittedName>
</protein>
<dbReference type="PANTHER" id="PTHR30535">
    <property type="entry name" value="VITAMIN B12-BINDING PROTEIN"/>
    <property type="match status" value="1"/>
</dbReference>
<dbReference type="InterPro" id="IPR002491">
    <property type="entry name" value="ABC_transptr_periplasmic_BD"/>
</dbReference>
<dbReference type="InterPro" id="IPR050902">
    <property type="entry name" value="ABC_Transporter_SBP"/>
</dbReference>
<comment type="similarity">
    <text evidence="1">Belongs to the bacterial solute-binding protein 8 family.</text>
</comment>
<evidence type="ECO:0000313" key="5">
    <source>
        <dbReference type="Proteomes" id="UP000557772"/>
    </source>
</evidence>
<dbReference type="AlphaFoldDB" id="A0A849AFC1"/>
<feature type="chain" id="PRO_5032525210" evidence="2">
    <location>
        <begin position="24"/>
        <end position="337"/>
    </location>
</feature>
<dbReference type="Gene3D" id="3.40.50.1980">
    <property type="entry name" value="Nitrogenase molybdenum iron protein domain"/>
    <property type="match status" value="2"/>
</dbReference>
<evidence type="ECO:0000259" key="3">
    <source>
        <dbReference type="PROSITE" id="PS50983"/>
    </source>
</evidence>
<dbReference type="PANTHER" id="PTHR30535:SF7">
    <property type="entry name" value="IRON(III) DICITRATE-BINDING PROTEIN"/>
    <property type="match status" value="1"/>
</dbReference>
<keyword evidence="2" id="KW-0732">Signal</keyword>
<sequence>MRPRRIGLPAAAAATSLLLGACADAPSGGGPGAGSAATGSASTAFSPVTLTNCGVRVTVEAPPRRLVTLNQGATEVALALGLQDRMAGTAYLDDEVSAKYAAAYRSVPVLAKEYPTKEQFVAAKPDFAYAAYASAFDAKAIGTRAELAGKRIGSYLSPFGCPKGTPAAAPTFDSAWREITDVGSVFGIRDKAEGVVDAQRSELATVRSTAAGKGTTVLWYDSGEKTPFVGAGKGGPQLVMDAVGARNVFAGLPGGWADGSWEKVVAADPDVIVLADASWSTADAKKKYLRADPVLRKLTAVKRNRFVVLPFSETTPGVRLVDGAKAVSDQLTALPAT</sequence>
<keyword evidence="5" id="KW-1185">Reference proteome</keyword>
<accession>A0A849AFC1</accession>
<feature type="signal peptide" evidence="2">
    <location>
        <begin position="1"/>
        <end position="23"/>
    </location>
</feature>
<evidence type="ECO:0000313" key="4">
    <source>
        <dbReference type="EMBL" id="NNG38533.1"/>
    </source>
</evidence>
<dbReference type="RefSeq" id="WP_171152407.1">
    <property type="nucleotide sequence ID" value="NZ_JABENB010000001.1"/>
</dbReference>
<reference evidence="4 5" key="1">
    <citation type="submission" date="2020-05" db="EMBL/GenBank/DDBJ databases">
        <title>Flexivirga sp. ID2601S isolated from air conditioner.</title>
        <authorList>
            <person name="Kim D.H."/>
        </authorList>
    </citation>
    <scope>NUCLEOTIDE SEQUENCE [LARGE SCALE GENOMIC DNA]</scope>
    <source>
        <strain evidence="4 5">ID2601S</strain>
    </source>
</reference>
<evidence type="ECO:0000256" key="1">
    <source>
        <dbReference type="ARBA" id="ARBA00008814"/>
    </source>
</evidence>
<gene>
    <name evidence="4" type="ORF">HJ588_04485</name>
</gene>
<dbReference type="PROSITE" id="PS50983">
    <property type="entry name" value="FE_B12_PBP"/>
    <property type="match status" value="1"/>
</dbReference>
<feature type="domain" description="Fe/B12 periplasmic-binding" evidence="3">
    <location>
        <begin position="65"/>
        <end position="337"/>
    </location>
</feature>
<dbReference type="SUPFAM" id="SSF53807">
    <property type="entry name" value="Helical backbone' metal receptor"/>
    <property type="match status" value="1"/>
</dbReference>
<dbReference type="Pfam" id="PF01497">
    <property type="entry name" value="Peripla_BP_2"/>
    <property type="match status" value="1"/>
</dbReference>
<dbReference type="Proteomes" id="UP000557772">
    <property type="component" value="Unassembled WGS sequence"/>
</dbReference>
<proteinExistence type="inferred from homology"/>
<dbReference type="PROSITE" id="PS51257">
    <property type="entry name" value="PROKAR_LIPOPROTEIN"/>
    <property type="match status" value="1"/>
</dbReference>
<name>A0A849AFC1_9MICO</name>